<dbReference type="KEGG" id="bsan:CHH28_06915"/>
<evidence type="ECO:0008006" key="4">
    <source>
        <dbReference type="Google" id="ProtNLM"/>
    </source>
</evidence>
<name>A0A222FI32_9GAMM</name>
<gene>
    <name evidence="2" type="ORF">CHH28_06915</name>
</gene>
<evidence type="ECO:0000313" key="3">
    <source>
        <dbReference type="Proteomes" id="UP000202440"/>
    </source>
</evidence>
<keyword evidence="1" id="KW-0472">Membrane</keyword>
<accession>A0A222FI32</accession>
<keyword evidence="3" id="KW-1185">Reference proteome</keyword>
<evidence type="ECO:0000313" key="2">
    <source>
        <dbReference type="EMBL" id="ASP38419.1"/>
    </source>
</evidence>
<dbReference type="AlphaFoldDB" id="A0A222FI32"/>
<feature type="transmembrane region" description="Helical" evidence="1">
    <location>
        <begin position="7"/>
        <end position="32"/>
    </location>
</feature>
<feature type="transmembrane region" description="Helical" evidence="1">
    <location>
        <begin position="204"/>
        <end position="223"/>
    </location>
</feature>
<dbReference type="EMBL" id="CP022530">
    <property type="protein sequence ID" value="ASP38419.1"/>
    <property type="molecule type" value="Genomic_DNA"/>
</dbReference>
<sequence length="278" mass="29355">MTSRTQATVAAGAALAIPLLFWLGAAIVALVTLRQGAAEGSRVLMWASLPGIAWFAAGDPTPLVTALGVGVGAAVLNHSVRLDWAMAMSVLVGIVLYFSLPLMMTEVLPLIVSNSEAAVADALQERPEVLAQVQAYVAPLISGGLASLFVLIINLCLLLGRYWQSALYNPGGFGTEFKQLRLPVAVTAPVVLVLLMAGQLQPQLAGLVPILTVPLILAALALIHGAVAKTDASPIWLTVTYLSLFFFGPYMYTLLIFVALMDSLFDVRARLKDTASGE</sequence>
<keyword evidence="1" id="KW-0812">Transmembrane</keyword>
<keyword evidence="1" id="KW-1133">Transmembrane helix</keyword>
<protein>
    <recommendedName>
        <fullName evidence="4">DUF2232 domain-containing protein</fullName>
    </recommendedName>
</protein>
<dbReference type="Proteomes" id="UP000202440">
    <property type="component" value="Chromosome"/>
</dbReference>
<feature type="transmembrane region" description="Helical" evidence="1">
    <location>
        <begin position="180"/>
        <end position="198"/>
    </location>
</feature>
<feature type="transmembrane region" description="Helical" evidence="1">
    <location>
        <begin position="52"/>
        <end position="75"/>
    </location>
</feature>
<dbReference type="OrthoDB" id="5659946at2"/>
<evidence type="ECO:0000256" key="1">
    <source>
        <dbReference type="SAM" id="Phobius"/>
    </source>
</evidence>
<feature type="transmembrane region" description="Helical" evidence="1">
    <location>
        <begin position="82"/>
        <end position="100"/>
    </location>
</feature>
<reference evidence="2 3" key="1">
    <citation type="submission" date="2017-07" db="EMBL/GenBank/DDBJ databases">
        <title>Annotated genome sequence of Bacterioplanes sanyensis isolated from Red Sea.</title>
        <authorList>
            <person name="Rehman Z.U."/>
        </authorList>
    </citation>
    <scope>NUCLEOTIDE SEQUENCE [LARGE SCALE GENOMIC DNA]</scope>
    <source>
        <strain evidence="2 3">NV9</strain>
    </source>
</reference>
<dbReference type="RefSeq" id="WP_094059613.1">
    <property type="nucleotide sequence ID" value="NZ_CP022530.1"/>
</dbReference>
<feature type="transmembrane region" description="Helical" evidence="1">
    <location>
        <begin position="235"/>
        <end position="261"/>
    </location>
</feature>
<feature type="transmembrane region" description="Helical" evidence="1">
    <location>
        <begin position="136"/>
        <end position="159"/>
    </location>
</feature>
<proteinExistence type="predicted"/>
<organism evidence="2 3">
    <name type="scientific">Bacterioplanes sanyensis</name>
    <dbReference type="NCBI Taxonomy" id="1249553"/>
    <lineage>
        <taxon>Bacteria</taxon>
        <taxon>Pseudomonadati</taxon>
        <taxon>Pseudomonadota</taxon>
        <taxon>Gammaproteobacteria</taxon>
        <taxon>Oceanospirillales</taxon>
        <taxon>Oceanospirillaceae</taxon>
        <taxon>Bacterioplanes</taxon>
    </lineage>
</organism>